<feature type="chain" id="PRO_5047290589" description="Lipoprotein" evidence="2">
    <location>
        <begin position="24"/>
        <end position="256"/>
    </location>
</feature>
<evidence type="ECO:0000313" key="3">
    <source>
        <dbReference type="EMBL" id="MBP2018304.1"/>
    </source>
</evidence>
<evidence type="ECO:0000256" key="1">
    <source>
        <dbReference type="SAM" id="MobiDB-lite"/>
    </source>
</evidence>
<protein>
    <recommendedName>
        <fullName evidence="5">Lipoprotein</fullName>
    </recommendedName>
</protein>
<gene>
    <name evidence="3" type="ORF">J2Z79_001705</name>
</gene>
<feature type="region of interest" description="Disordered" evidence="1">
    <location>
        <begin position="34"/>
        <end position="81"/>
    </location>
</feature>
<sequence length="256" mass="26125">MVRNGYAPQRLVAGLLVTAAALYGCGSSLPPADPAPQSVVANGSPTAPDTPPAPASGNKAAADPGEPAASTDGAVPAVGPGGQASQIGGVIPFKGEFGGVLFKDQVEAAEMGCPPGGPVHEVGADAVDSPLIFRADFLGPEWRVTGGDQVALCGDRPISFAITAYAESGGHVKELNISRFAGRATTATGDPVEAYQEITVGDKPAVLIQRHPLPGTNPGDEHTYWELVILEEFGTSVISARWITRDELLAVAGQLP</sequence>
<dbReference type="PROSITE" id="PS51257">
    <property type="entry name" value="PROKAR_LIPOPROTEIN"/>
    <property type="match status" value="1"/>
</dbReference>
<accession>A0ABS4JV15</accession>
<feature type="signal peptide" evidence="2">
    <location>
        <begin position="1"/>
        <end position="23"/>
    </location>
</feature>
<dbReference type="EMBL" id="JAGGLG010000011">
    <property type="protein sequence ID" value="MBP2018304.1"/>
    <property type="molecule type" value="Genomic_DNA"/>
</dbReference>
<evidence type="ECO:0000256" key="2">
    <source>
        <dbReference type="SAM" id="SignalP"/>
    </source>
</evidence>
<name>A0ABS4JV15_9FIRM</name>
<dbReference type="Proteomes" id="UP001519289">
    <property type="component" value="Unassembled WGS sequence"/>
</dbReference>
<reference evidence="3 4" key="1">
    <citation type="submission" date="2021-03" db="EMBL/GenBank/DDBJ databases">
        <title>Genomic Encyclopedia of Type Strains, Phase IV (KMG-IV): sequencing the most valuable type-strain genomes for metagenomic binning, comparative biology and taxonomic classification.</title>
        <authorList>
            <person name="Goeker M."/>
        </authorList>
    </citation>
    <scope>NUCLEOTIDE SEQUENCE [LARGE SCALE GENOMIC DNA]</scope>
    <source>
        <strain evidence="3 4">DSM 27138</strain>
    </source>
</reference>
<dbReference type="RefSeq" id="WP_209466432.1">
    <property type="nucleotide sequence ID" value="NZ_JAGGLG010000011.1"/>
</dbReference>
<keyword evidence="2" id="KW-0732">Signal</keyword>
<keyword evidence="4" id="KW-1185">Reference proteome</keyword>
<proteinExistence type="predicted"/>
<comment type="caution">
    <text evidence="3">The sequence shown here is derived from an EMBL/GenBank/DDBJ whole genome shotgun (WGS) entry which is preliminary data.</text>
</comment>
<evidence type="ECO:0000313" key="4">
    <source>
        <dbReference type="Proteomes" id="UP001519289"/>
    </source>
</evidence>
<organism evidence="3 4">
    <name type="scientific">Symbiobacterium terraclitae</name>
    <dbReference type="NCBI Taxonomy" id="557451"/>
    <lineage>
        <taxon>Bacteria</taxon>
        <taxon>Bacillati</taxon>
        <taxon>Bacillota</taxon>
        <taxon>Clostridia</taxon>
        <taxon>Eubacteriales</taxon>
        <taxon>Symbiobacteriaceae</taxon>
        <taxon>Symbiobacterium</taxon>
    </lineage>
</organism>
<evidence type="ECO:0008006" key="5">
    <source>
        <dbReference type="Google" id="ProtNLM"/>
    </source>
</evidence>